<dbReference type="InterPro" id="IPR026891">
    <property type="entry name" value="Fn3-like"/>
</dbReference>
<dbReference type="EC" id="3.2.1.21" evidence="3"/>
<dbReference type="PANTHER" id="PTHR42715:SF10">
    <property type="entry name" value="BETA-GLUCOSIDASE"/>
    <property type="match status" value="1"/>
</dbReference>
<name>A0ABZ1CWP3_9TREE</name>
<dbReference type="Proteomes" id="UP001329825">
    <property type="component" value="Chromosome 3"/>
</dbReference>
<dbReference type="Gene3D" id="3.40.50.1700">
    <property type="entry name" value="Glycoside hydrolase family 3 C-terminal domain"/>
    <property type="match status" value="2"/>
</dbReference>
<evidence type="ECO:0000313" key="8">
    <source>
        <dbReference type="Proteomes" id="UP001329825"/>
    </source>
</evidence>
<proteinExistence type="inferred from homology"/>
<keyword evidence="8" id="KW-1185">Reference proteome</keyword>
<comment type="catalytic activity">
    <reaction evidence="1">
        <text>Hydrolysis of terminal, non-reducing beta-D-glucosyl residues with release of beta-D-glucose.</text>
        <dbReference type="EC" id="3.2.1.21"/>
    </reaction>
</comment>
<dbReference type="GeneID" id="87955050"/>
<dbReference type="Pfam" id="PF14310">
    <property type="entry name" value="Fn3-like"/>
    <property type="match status" value="1"/>
</dbReference>
<evidence type="ECO:0000313" key="7">
    <source>
        <dbReference type="EMBL" id="WRT65968.1"/>
    </source>
</evidence>
<evidence type="ECO:0000259" key="6">
    <source>
        <dbReference type="PROSITE" id="PS51820"/>
    </source>
</evidence>
<keyword evidence="5" id="KW-0326">Glycosidase</keyword>
<accession>A0ABZ1CWP3</accession>
<feature type="domain" description="PA14" evidence="6">
    <location>
        <begin position="85"/>
        <end position="276"/>
    </location>
</feature>
<evidence type="ECO:0000256" key="3">
    <source>
        <dbReference type="ARBA" id="ARBA00012744"/>
    </source>
</evidence>
<dbReference type="InterPro" id="IPR002772">
    <property type="entry name" value="Glyco_hydro_3_C"/>
</dbReference>
<sequence length="420" mass="45304">MRQSAADAVVLLKNEHGILPLPSYARRVAVIGPNASRAQIFGGGSAALRPTYTISPLEGIKSAVGPDTEIVYARGCDAHKLTPLICQPGFDISFYNDPPSTSARQPIHSLTTTNSNMFFNDNLPETLNRACYATATATFTPSRSGIYEFGTGALGIADLYIDDFFVGPLALSSRGGLRFGGYLKLTPEEQVREAVDLARSSDAVIIIAGLNADVRPDTVICIQSGTPVELPFIERCYSLLHFFYNGNETGNGLADVLFGRQNPSGRIPFTIPKELKDSQPHKKIETFPGKDGKFASSGPGPAFAFGHGLSTTTLAPSDTIMISCTVRNCGKIPGREIVQAYVSPPASTSRPKTELKGFKKTALLNPDEEEIVVITLNKESFALWDEGWKVVAGQYEVHLASSSINIKQTAIIHLEEAFVF</sequence>
<evidence type="ECO:0000256" key="1">
    <source>
        <dbReference type="ARBA" id="ARBA00000448"/>
    </source>
</evidence>
<dbReference type="PANTHER" id="PTHR42715">
    <property type="entry name" value="BETA-GLUCOSIDASE"/>
    <property type="match status" value="1"/>
</dbReference>
<protein>
    <recommendedName>
        <fullName evidence="3">beta-glucosidase</fullName>
        <ecNumber evidence="3">3.2.1.21</ecNumber>
    </recommendedName>
</protein>
<dbReference type="InterPro" id="IPR036962">
    <property type="entry name" value="Glyco_hydro_3_N_sf"/>
</dbReference>
<dbReference type="Gene3D" id="2.60.40.10">
    <property type="entry name" value="Immunoglobulins"/>
    <property type="match status" value="1"/>
</dbReference>
<dbReference type="InterPro" id="IPR036881">
    <property type="entry name" value="Glyco_hydro_3_C_sf"/>
</dbReference>
<dbReference type="InterPro" id="IPR037524">
    <property type="entry name" value="PA14/GLEYA"/>
</dbReference>
<gene>
    <name evidence="7" type="ORF">IL334_002919</name>
</gene>
<dbReference type="Pfam" id="PF01915">
    <property type="entry name" value="Glyco_hydro_3_C"/>
    <property type="match status" value="2"/>
</dbReference>
<dbReference type="SUPFAM" id="SSF52279">
    <property type="entry name" value="Beta-D-glucan exohydrolase, C-terminal domain"/>
    <property type="match status" value="1"/>
</dbReference>
<dbReference type="RefSeq" id="XP_062790708.1">
    <property type="nucleotide sequence ID" value="XM_062934657.1"/>
</dbReference>
<organism evidence="7 8">
    <name type="scientific">Kwoniella shivajii</name>
    <dbReference type="NCBI Taxonomy" id="564305"/>
    <lineage>
        <taxon>Eukaryota</taxon>
        <taxon>Fungi</taxon>
        <taxon>Dikarya</taxon>
        <taxon>Basidiomycota</taxon>
        <taxon>Agaricomycotina</taxon>
        <taxon>Tremellomycetes</taxon>
        <taxon>Tremellales</taxon>
        <taxon>Cryptococcaceae</taxon>
        <taxon>Kwoniella</taxon>
    </lineage>
</organism>
<dbReference type="InterPro" id="IPR013783">
    <property type="entry name" value="Ig-like_fold"/>
</dbReference>
<evidence type="ECO:0000256" key="4">
    <source>
        <dbReference type="ARBA" id="ARBA00022801"/>
    </source>
</evidence>
<evidence type="ECO:0000256" key="5">
    <source>
        <dbReference type="ARBA" id="ARBA00023295"/>
    </source>
</evidence>
<dbReference type="Gene3D" id="3.20.20.300">
    <property type="entry name" value="Glycoside hydrolase, family 3, N-terminal domain"/>
    <property type="match status" value="1"/>
</dbReference>
<dbReference type="Gene3D" id="2.60.120.260">
    <property type="entry name" value="Galactose-binding domain-like"/>
    <property type="match status" value="1"/>
</dbReference>
<evidence type="ECO:0000256" key="2">
    <source>
        <dbReference type="ARBA" id="ARBA00005336"/>
    </source>
</evidence>
<keyword evidence="4" id="KW-0378">Hydrolase</keyword>
<dbReference type="SMART" id="SM01217">
    <property type="entry name" value="Fn3_like"/>
    <property type="match status" value="1"/>
</dbReference>
<dbReference type="InterPro" id="IPR050288">
    <property type="entry name" value="Cellulose_deg_GH3"/>
</dbReference>
<reference evidence="7 8" key="1">
    <citation type="submission" date="2024-01" db="EMBL/GenBank/DDBJ databases">
        <title>Comparative genomics of Cryptococcus and Kwoniella reveals pathogenesis evolution and contrasting modes of karyotype evolution via chromosome fusion or intercentromeric recombination.</title>
        <authorList>
            <person name="Coelho M.A."/>
            <person name="David-Palma M."/>
            <person name="Shea T."/>
            <person name="Bowers K."/>
            <person name="McGinley-Smith S."/>
            <person name="Mohammad A.W."/>
            <person name="Gnirke A."/>
            <person name="Yurkov A.M."/>
            <person name="Nowrousian M."/>
            <person name="Sun S."/>
            <person name="Cuomo C.A."/>
            <person name="Heitman J."/>
        </authorList>
    </citation>
    <scope>NUCLEOTIDE SEQUENCE [LARGE SCALE GENOMIC DNA]</scope>
    <source>
        <strain evidence="7">CBS 11374</strain>
    </source>
</reference>
<comment type="similarity">
    <text evidence="2">Belongs to the glycosyl hydrolase 3 family.</text>
</comment>
<dbReference type="PROSITE" id="PS51820">
    <property type="entry name" value="PA14"/>
    <property type="match status" value="1"/>
</dbReference>
<dbReference type="EMBL" id="CP141883">
    <property type="protein sequence ID" value="WRT65968.1"/>
    <property type="molecule type" value="Genomic_DNA"/>
</dbReference>